<keyword evidence="1" id="KW-1133">Transmembrane helix</keyword>
<protein>
    <submittedName>
        <fullName evidence="3">GNAT family N-acetyltransferase</fullName>
    </submittedName>
</protein>
<dbReference type="InterPro" id="IPR000182">
    <property type="entry name" value="GNAT_dom"/>
</dbReference>
<dbReference type="Gene3D" id="3.40.630.30">
    <property type="match status" value="1"/>
</dbReference>
<evidence type="ECO:0000313" key="4">
    <source>
        <dbReference type="Proteomes" id="UP000469734"/>
    </source>
</evidence>
<dbReference type="GO" id="GO:0016747">
    <property type="term" value="F:acyltransferase activity, transferring groups other than amino-acyl groups"/>
    <property type="evidence" value="ECO:0007669"/>
    <property type="project" value="InterPro"/>
</dbReference>
<dbReference type="CDD" id="cd04301">
    <property type="entry name" value="NAT_SF"/>
    <property type="match status" value="1"/>
</dbReference>
<dbReference type="RefSeq" id="WP_161049822.1">
    <property type="nucleotide sequence ID" value="NZ_WWCR01000006.1"/>
</dbReference>
<accession>A0A7X4KG86</accession>
<dbReference type="AlphaFoldDB" id="A0A7X4KG86"/>
<keyword evidence="3" id="KW-0808">Transferase</keyword>
<feature type="transmembrane region" description="Helical" evidence="1">
    <location>
        <begin position="21"/>
        <end position="36"/>
    </location>
</feature>
<keyword evidence="1" id="KW-0812">Transmembrane</keyword>
<dbReference type="SUPFAM" id="SSF55729">
    <property type="entry name" value="Acyl-CoA N-acyltransferases (Nat)"/>
    <property type="match status" value="1"/>
</dbReference>
<dbReference type="Pfam" id="PF00583">
    <property type="entry name" value="Acetyltransf_1"/>
    <property type="match status" value="1"/>
</dbReference>
<organism evidence="3 4">
    <name type="scientific">Duganella margarita</name>
    <dbReference type="NCBI Taxonomy" id="2692170"/>
    <lineage>
        <taxon>Bacteria</taxon>
        <taxon>Pseudomonadati</taxon>
        <taxon>Pseudomonadota</taxon>
        <taxon>Betaproteobacteria</taxon>
        <taxon>Burkholderiales</taxon>
        <taxon>Oxalobacteraceae</taxon>
        <taxon>Telluria group</taxon>
        <taxon>Duganella</taxon>
    </lineage>
</organism>
<evidence type="ECO:0000256" key="1">
    <source>
        <dbReference type="SAM" id="Phobius"/>
    </source>
</evidence>
<name>A0A7X4KG86_9BURK</name>
<dbReference type="PROSITE" id="PS51186">
    <property type="entry name" value="GNAT"/>
    <property type="match status" value="1"/>
</dbReference>
<feature type="transmembrane region" description="Helical" evidence="1">
    <location>
        <begin position="66"/>
        <end position="83"/>
    </location>
</feature>
<dbReference type="Proteomes" id="UP000469734">
    <property type="component" value="Unassembled WGS sequence"/>
</dbReference>
<keyword evidence="1" id="KW-0472">Membrane</keyword>
<sequence length="304" mass="33502">MSILLAFRRLRVRLRTASPRSIAAAAALLLAGFFVLDLGSGPTISFGLFYTLSVVLVAWRLGRAATVLAVVAASVARVADFYLNRHHDGALMLLYDLLQSAAGYGLAALLAWQGRLLFERTARHARHFQRQARRERRRRRLEATIRRAVVADVPAIIALTSAGGEDGAFDQNVMDAVRQAALTTTFSQGIIDGAALRDVWNGGQTVVPIEFWVSELHGQLAAYMMVLGVDGNKGPERELHALAVAPPFRNTGLGSAMVNFFCTRYQQRRLVVATKAGSQMMQMLVRRNFQQLTSDKGYDIMVRD</sequence>
<dbReference type="InterPro" id="IPR016181">
    <property type="entry name" value="Acyl_CoA_acyltransferase"/>
</dbReference>
<feature type="domain" description="N-acetyltransferase" evidence="2">
    <location>
        <begin position="143"/>
        <end position="304"/>
    </location>
</feature>
<evidence type="ECO:0000313" key="3">
    <source>
        <dbReference type="EMBL" id="MYM72309.1"/>
    </source>
</evidence>
<feature type="transmembrane region" description="Helical" evidence="1">
    <location>
        <begin position="89"/>
        <end position="112"/>
    </location>
</feature>
<reference evidence="3 4" key="1">
    <citation type="submission" date="2019-12" db="EMBL/GenBank/DDBJ databases">
        <title>Novel species isolated from a subtropical stream in China.</title>
        <authorList>
            <person name="Lu H."/>
        </authorList>
    </citation>
    <scope>NUCLEOTIDE SEQUENCE [LARGE SCALE GENOMIC DNA]</scope>
    <source>
        <strain evidence="3 4">FT134W</strain>
    </source>
</reference>
<gene>
    <name evidence="3" type="ORF">GTP56_08875</name>
</gene>
<proteinExistence type="predicted"/>
<evidence type="ECO:0000259" key="2">
    <source>
        <dbReference type="PROSITE" id="PS51186"/>
    </source>
</evidence>
<dbReference type="EMBL" id="WWCR01000006">
    <property type="protein sequence ID" value="MYM72309.1"/>
    <property type="molecule type" value="Genomic_DNA"/>
</dbReference>
<comment type="caution">
    <text evidence="3">The sequence shown here is derived from an EMBL/GenBank/DDBJ whole genome shotgun (WGS) entry which is preliminary data.</text>
</comment>